<sequence>MTPAAARPPVPLADAQASAAGPGGAATERRGRLAWVIEHGPGWRPAKRLPRIEAALRHPRFAWRRLDRLTRGPGAPAPPVLPGPGGDRSRFRRGRDLARQAGR</sequence>
<feature type="compositionally biased region" description="Basic and acidic residues" evidence="1">
    <location>
        <begin position="94"/>
        <end position="103"/>
    </location>
</feature>
<accession>A0A1H2WF66</accession>
<evidence type="ECO:0000256" key="1">
    <source>
        <dbReference type="SAM" id="MobiDB-lite"/>
    </source>
</evidence>
<dbReference type="STRING" id="356660.SAMN05444336_102358"/>
<proteinExistence type="predicted"/>
<dbReference type="EMBL" id="FNMZ01000002">
    <property type="protein sequence ID" value="SDW79126.1"/>
    <property type="molecule type" value="Genomic_DNA"/>
</dbReference>
<organism evidence="2 3">
    <name type="scientific">Albimonas donghaensis</name>
    <dbReference type="NCBI Taxonomy" id="356660"/>
    <lineage>
        <taxon>Bacteria</taxon>
        <taxon>Pseudomonadati</taxon>
        <taxon>Pseudomonadota</taxon>
        <taxon>Alphaproteobacteria</taxon>
        <taxon>Rhodobacterales</taxon>
        <taxon>Paracoccaceae</taxon>
        <taxon>Albimonas</taxon>
    </lineage>
</organism>
<reference evidence="2 3" key="1">
    <citation type="submission" date="2016-10" db="EMBL/GenBank/DDBJ databases">
        <authorList>
            <person name="de Groot N.N."/>
        </authorList>
    </citation>
    <scope>NUCLEOTIDE SEQUENCE [LARGE SCALE GENOMIC DNA]</scope>
    <source>
        <strain evidence="2 3">DSM 17890</strain>
    </source>
</reference>
<dbReference type="AlphaFoldDB" id="A0A1H2WF66"/>
<protein>
    <submittedName>
        <fullName evidence="2">Uncharacterized protein</fullName>
    </submittedName>
</protein>
<dbReference type="RefSeq" id="WP_176954673.1">
    <property type="nucleotide sequence ID" value="NZ_FNMZ01000002.1"/>
</dbReference>
<feature type="region of interest" description="Disordered" evidence="1">
    <location>
        <begin position="1"/>
        <end position="28"/>
    </location>
</feature>
<dbReference type="Proteomes" id="UP000199118">
    <property type="component" value="Unassembled WGS sequence"/>
</dbReference>
<gene>
    <name evidence="2" type="ORF">SAMN05444336_102358</name>
</gene>
<evidence type="ECO:0000313" key="3">
    <source>
        <dbReference type="Proteomes" id="UP000199118"/>
    </source>
</evidence>
<feature type="region of interest" description="Disordered" evidence="1">
    <location>
        <begin position="68"/>
        <end position="103"/>
    </location>
</feature>
<evidence type="ECO:0000313" key="2">
    <source>
        <dbReference type="EMBL" id="SDW79126.1"/>
    </source>
</evidence>
<feature type="compositionally biased region" description="Pro residues" evidence="1">
    <location>
        <begin position="1"/>
        <end position="11"/>
    </location>
</feature>
<keyword evidence="3" id="KW-1185">Reference proteome</keyword>
<name>A0A1H2WF66_9RHOB</name>